<name>A0A2T7F3C8_9POAL</name>
<accession>A0A2T7F3C8</accession>
<keyword evidence="2" id="KW-1185">Reference proteome</keyword>
<dbReference type="Proteomes" id="UP000244336">
    <property type="component" value="Chromosome 1"/>
</dbReference>
<evidence type="ECO:0000313" key="2">
    <source>
        <dbReference type="Proteomes" id="UP000244336"/>
    </source>
</evidence>
<dbReference type="AlphaFoldDB" id="A0A2T7F3C8"/>
<evidence type="ECO:0000313" key="1">
    <source>
        <dbReference type="EMBL" id="PUZ74584.1"/>
    </source>
</evidence>
<dbReference type="Gramene" id="PUZ74584">
    <property type="protein sequence ID" value="PUZ74584"/>
    <property type="gene ID" value="GQ55_1G076500"/>
</dbReference>
<sequence>MRLDTTHLFVHRRALGAVTVAGAEDGRGPCPGSSRFGTWLASIPDAGRLGSSRLRPPSVLALSAPLSALPGSPNMQYTRWRTTVSSGRTMRMVGISVLYRLGTYTPTTKYKYHLNLSNPLLTACFRKILLSVCALPLPFDWGPGIS</sequence>
<gene>
    <name evidence="1" type="ORF">GQ55_1G076500</name>
</gene>
<reference evidence="1 2" key="1">
    <citation type="submission" date="2018-04" db="EMBL/GenBank/DDBJ databases">
        <title>WGS assembly of Panicum hallii var. hallii HAL2.</title>
        <authorList>
            <person name="Lovell J."/>
            <person name="Jenkins J."/>
            <person name="Lowry D."/>
            <person name="Mamidi S."/>
            <person name="Sreedasyam A."/>
            <person name="Weng X."/>
            <person name="Barry K."/>
            <person name="Bonette J."/>
            <person name="Campitelli B."/>
            <person name="Daum C."/>
            <person name="Gordon S."/>
            <person name="Gould B."/>
            <person name="Lipzen A."/>
            <person name="MacQueen A."/>
            <person name="Palacio-Mejia J."/>
            <person name="Plott C."/>
            <person name="Shakirov E."/>
            <person name="Shu S."/>
            <person name="Yoshinaga Y."/>
            <person name="Zane M."/>
            <person name="Rokhsar D."/>
            <person name="Grimwood J."/>
            <person name="Schmutz J."/>
            <person name="Juenger T."/>
        </authorList>
    </citation>
    <scope>NUCLEOTIDE SEQUENCE [LARGE SCALE GENOMIC DNA]</scope>
    <source>
        <strain evidence="2">cv. HAL2</strain>
    </source>
</reference>
<proteinExistence type="predicted"/>
<dbReference type="EMBL" id="CM009749">
    <property type="protein sequence ID" value="PUZ74584.1"/>
    <property type="molecule type" value="Genomic_DNA"/>
</dbReference>
<protein>
    <submittedName>
        <fullName evidence="1">Uncharacterized protein</fullName>
    </submittedName>
</protein>
<organism evidence="1 2">
    <name type="scientific">Panicum hallii var. hallii</name>
    <dbReference type="NCBI Taxonomy" id="1504633"/>
    <lineage>
        <taxon>Eukaryota</taxon>
        <taxon>Viridiplantae</taxon>
        <taxon>Streptophyta</taxon>
        <taxon>Embryophyta</taxon>
        <taxon>Tracheophyta</taxon>
        <taxon>Spermatophyta</taxon>
        <taxon>Magnoliopsida</taxon>
        <taxon>Liliopsida</taxon>
        <taxon>Poales</taxon>
        <taxon>Poaceae</taxon>
        <taxon>PACMAD clade</taxon>
        <taxon>Panicoideae</taxon>
        <taxon>Panicodae</taxon>
        <taxon>Paniceae</taxon>
        <taxon>Panicinae</taxon>
        <taxon>Panicum</taxon>
        <taxon>Panicum sect. Panicum</taxon>
    </lineage>
</organism>